<reference evidence="2 3" key="1">
    <citation type="submission" date="2024-09" db="EMBL/GenBank/DDBJ databases">
        <title>Chromosome-scale assembly of Riccia sorocarpa.</title>
        <authorList>
            <person name="Paukszto L."/>
        </authorList>
    </citation>
    <scope>NUCLEOTIDE SEQUENCE [LARGE SCALE GENOMIC DNA]</scope>
    <source>
        <strain evidence="2">LP-2024</strain>
        <tissue evidence="2">Aerial parts of the thallus</tissue>
    </source>
</reference>
<gene>
    <name evidence="2" type="ORF">R1sor_025134</name>
</gene>
<dbReference type="EMBL" id="JBJQOH010000008">
    <property type="protein sequence ID" value="KAL3675186.1"/>
    <property type="molecule type" value="Genomic_DNA"/>
</dbReference>
<organism evidence="2 3">
    <name type="scientific">Riccia sorocarpa</name>
    <dbReference type="NCBI Taxonomy" id="122646"/>
    <lineage>
        <taxon>Eukaryota</taxon>
        <taxon>Viridiplantae</taxon>
        <taxon>Streptophyta</taxon>
        <taxon>Embryophyta</taxon>
        <taxon>Marchantiophyta</taxon>
        <taxon>Marchantiopsida</taxon>
        <taxon>Marchantiidae</taxon>
        <taxon>Marchantiales</taxon>
        <taxon>Ricciaceae</taxon>
        <taxon>Riccia</taxon>
    </lineage>
</organism>
<evidence type="ECO:0000313" key="3">
    <source>
        <dbReference type="Proteomes" id="UP001633002"/>
    </source>
</evidence>
<name>A0ABD3G932_9MARC</name>
<evidence type="ECO:0000313" key="2">
    <source>
        <dbReference type="EMBL" id="KAL3675186.1"/>
    </source>
</evidence>
<dbReference type="AlphaFoldDB" id="A0ABD3G932"/>
<proteinExistence type="predicted"/>
<accession>A0ABD3G932</accession>
<evidence type="ECO:0008006" key="4">
    <source>
        <dbReference type="Google" id="ProtNLM"/>
    </source>
</evidence>
<feature type="region of interest" description="Disordered" evidence="1">
    <location>
        <begin position="100"/>
        <end position="125"/>
    </location>
</feature>
<comment type="caution">
    <text evidence="2">The sequence shown here is derived from an EMBL/GenBank/DDBJ whole genome shotgun (WGS) entry which is preliminary data.</text>
</comment>
<keyword evidence="3" id="KW-1185">Reference proteome</keyword>
<sequence>MRVPESGILLILVGRRFGEHIGAYLHDTSGSLLVADHSWAIDLLYQEDVIGCRSGGRAPSRLCGDHGEEPPPQGVGCEEPLGVREAVVVPEWLSGMTRNHVGSARAGSNPADHDSDGSFKSKPLL</sequence>
<evidence type="ECO:0000256" key="1">
    <source>
        <dbReference type="SAM" id="MobiDB-lite"/>
    </source>
</evidence>
<dbReference type="Proteomes" id="UP001633002">
    <property type="component" value="Unassembled WGS sequence"/>
</dbReference>
<protein>
    <recommendedName>
        <fullName evidence="4">MHC class I antigen</fullName>
    </recommendedName>
</protein>